<dbReference type="Gene3D" id="3.20.20.80">
    <property type="entry name" value="Glycosidases"/>
    <property type="match status" value="1"/>
</dbReference>
<reference evidence="11" key="1">
    <citation type="submission" date="2014-01" db="EMBL/GenBank/DDBJ databases">
        <title>The genome of the white-rot fungus Pycnoporus cinnabarinus: a basidiomycete model with a versatile arsenal for lignocellulosic biomass breakdown.</title>
        <authorList>
            <person name="Levasseur A."/>
            <person name="Lomascolo A."/>
            <person name="Ruiz-Duenas F.J."/>
            <person name="Uzan E."/>
            <person name="Piumi F."/>
            <person name="Kues U."/>
            <person name="Ram A.F.J."/>
            <person name="Murat C."/>
            <person name="Haon M."/>
            <person name="Benoit I."/>
            <person name="Arfi Y."/>
            <person name="Chevret D."/>
            <person name="Drula E."/>
            <person name="Kwon M.J."/>
            <person name="Gouret P."/>
            <person name="Lesage-Meessen L."/>
            <person name="Lombard V."/>
            <person name="Mariette J."/>
            <person name="Noirot C."/>
            <person name="Park J."/>
            <person name="Patyshakuliyeva A."/>
            <person name="Wieneger R.A.B."/>
            <person name="Wosten H.A.B."/>
            <person name="Martin F."/>
            <person name="Coutinho P.M."/>
            <person name="de Vries R."/>
            <person name="Martinez A.T."/>
            <person name="Klopp C."/>
            <person name="Pontarotti P."/>
            <person name="Henrissat B."/>
            <person name="Record E."/>
        </authorList>
    </citation>
    <scope>NUCLEOTIDE SEQUENCE [LARGE SCALE GENOMIC DNA]</scope>
    <source>
        <strain evidence="11">BRFM137</strain>
    </source>
</reference>
<evidence type="ECO:0000313" key="11">
    <source>
        <dbReference type="EMBL" id="CDO72295.1"/>
    </source>
</evidence>
<dbReference type="EC" id="3.2.1.23" evidence="3"/>
<dbReference type="GO" id="GO:0004565">
    <property type="term" value="F:beta-galactosidase activity"/>
    <property type="evidence" value="ECO:0007669"/>
    <property type="project" value="UniProtKB-EC"/>
</dbReference>
<dbReference type="Pfam" id="PF01301">
    <property type="entry name" value="Glyco_hydro_35"/>
    <property type="match status" value="1"/>
</dbReference>
<keyword evidence="5 11" id="KW-0378">Hydrolase</keyword>
<dbReference type="InterPro" id="IPR001944">
    <property type="entry name" value="Glycoside_Hdrlase_35"/>
</dbReference>
<evidence type="ECO:0000256" key="7">
    <source>
        <dbReference type="ARBA" id="ARBA00023295"/>
    </source>
</evidence>
<dbReference type="Gene3D" id="2.60.120.260">
    <property type="entry name" value="Galactose-binding domain-like"/>
    <property type="match status" value="2"/>
</dbReference>
<feature type="signal peptide" evidence="9">
    <location>
        <begin position="1"/>
        <end position="26"/>
    </location>
</feature>
<dbReference type="InterPro" id="IPR018954">
    <property type="entry name" value="Betagal_dom2"/>
</dbReference>
<dbReference type="OrthoDB" id="1657402at2759"/>
<dbReference type="HOGENOM" id="CLU_005732_2_0_1"/>
<evidence type="ECO:0000256" key="5">
    <source>
        <dbReference type="ARBA" id="ARBA00022801"/>
    </source>
</evidence>
<dbReference type="InterPro" id="IPR025300">
    <property type="entry name" value="BetaGal_jelly_roll_dom"/>
</dbReference>
<name>A0A060SD91_PYCCI</name>
<protein>
    <recommendedName>
        <fullName evidence="3">beta-galactosidase</fullName>
        <ecNumber evidence="3">3.2.1.23</ecNumber>
    </recommendedName>
</protein>
<evidence type="ECO:0000256" key="2">
    <source>
        <dbReference type="ARBA" id="ARBA00009809"/>
    </source>
</evidence>
<comment type="caution">
    <text evidence="11">The sequence shown here is derived from an EMBL/GenBank/DDBJ whole genome shotgun (WGS) entry which is preliminary data.</text>
</comment>
<dbReference type="SUPFAM" id="SSF51445">
    <property type="entry name" value="(Trans)glycosidases"/>
    <property type="match status" value="1"/>
</dbReference>
<comment type="similarity">
    <text evidence="2 8">Belongs to the glycosyl hydrolase 35 family.</text>
</comment>
<dbReference type="Proteomes" id="UP000029665">
    <property type="component" value="Unassembled WGS sequence"/>
</dbReference>
<dbReference type="InterPro" id="IPR036833">
    <property type="entry name" value="BetaGal_dom3_sf"/>
</dbReference>
<dbReference type="SUPFAM" id="SSF49785">
    <property type="entry name" value="Galactose-binding domain-like"/>
    <property type="match status" value="2"/>
</dbReference>
<comment type="catalytic activity">
    <reaction evidence="1">
        <text>Hydrolysis of terminal non-reducing beta-D-galactose residues in beta-D-galactosides.</text>
        <dbReference type="EC" id="3.2.1.23"/>
    </reaction>
</comment>
<dbReference type="Gene3D" id="2.102.20.10">
    <property type="entry name" value="Beta-galactosidase, domain 2"/>
    <property type="match status" value="1"/>
</dbReference>
<dbReference type="AlphaFoldDB" id="A0A060SD91"/>
<dbReference type="InterPro" id="IPR017853">
    <property type="entry name" value="GH"/>
</dbReference>
<evidence type="ECO:0000259" key="10">
    <source>
        <dbReference type="SMART" id="SM01029"/>
    </source>
</evidence>
<organism evidence="11 12">
    <name type="scientific">Pycnoporus cinnabarinus</name>
    <name type="common">Cinnabar-red polypore</name>
    <name type="synonym">Trametes cinnabarina</name>
    <dbReference type="NCBI Taxonomy" id="5643"/>
    <lineage>
        <taxon>Eukaryota</taxon>
        <taxon>Fungi</taxon>
        <taxon>Dikarya</taxon>
        <taxon>Basidiomycota</taxon>
        <taxon>Agaricomycotina</taxon>
        <taxon>Agaricomycetes</taxon>
        <taxon>Polyporales</taxon>
        <taxon>Polyporaceae</taxon>
        <taxon>Trametes</taxon>
    </lineage>
</organism>
<dbReference type="PANTHER" id="PTHR23421">
    <property type="entry name" value="BETA-GALACTOSIDASE RELATED"/>
    <property type="match status" value="1"/>
</dbReference>
<dbReference type="PRINTS" id="PR00742">
    <property type="entry name" value="GLHYDRLASE35"/>
</dbReference>
<dbReference type="InterPro" id="IPR008979">
    <property type="entry name" value="Galactose-bd-like_sf"/>
</dbReference>
<dbReference type="Gene3D" id="2.60.390.10">
    <property type="entry name" value="Beta-galactosidase, domain 3"/>
    <property type="match status" value="1"/>
</dbReference>
<dbReference type="Pfam" id="PF13363">
    <property type="entry name" value="BetaGal_dom3"/>
    <property type="match status" value="1"/>
</dbReference>
<dbReference type="GO" id="GO:0005975">
    <property type="term" value="P:carbohydrate metabolic process"/>
    <property type="evidence" value="ECO:0007669"/>
    <property type="project" value="InterPro"/>
</dbReference>
<dbReference type="InterPro" id="IPR025972">
    <property type="entry name" value="BetaGal_dom3"/>
</dbReference>
<evidence type="ECO:0000256" key="9">
    <source>
        <dbReference type="SAM" id="SignalP"/>
    </source>
</evidence>
<keyword evidence="12" id="KW-1185">Reference proteome</keyword>
<keyword evidence="4 9" id="KW-0732">Signal</keyword>
<dbReference type="SUPFAM" id="SSF117100">
    <property type="entry name" value="Beta-galactosidase LacA, domain 3"/>
    <property type="match status" value="1"/>
</dbReference>
<feature type="chain" id="PRO_5001587370" description="beta-galactosidase" evidence="9">
    <location>
        <begin position="27"/>
        <end position="941"/>
    </location>
</feature>
<gene>
    <name evidence="11" type="ORF">BN946_scf184970.g147</name>
</gene>
<evidence type="ECO:0000256" key="4">
    <source>
        <dbReference type="ARBA" id="ARBA00022729"/>
    </source>
</evidence>
<dbReference type="InterPro" id="IPR031330">
    <property type="entry name" value="Gly_Hdrlase_35_cat"/>
</dbReference>
<dbReference type="STRING" id="5643.A0A060SD91"/>
<proteinExistence type="inferred from homology"/>
<evidence type="ECO:0000256" key="1">
    <source>
        <dbReference type="ARBA" id="ARBA00001412"/>
    </source>
</evidence>
<evidence type="ECO:0000256" key="3">
    <source>
        <dbReference type="ARBA" id="ARBA00012756"/>
    </source>
</evidence>
<dbReference type="OMA" id="LETFWQF"/>
<dbReference type="Pfam" id="PF10435">
    <property type="entry name" value="BetaGal_dom2"/>
    <property type="match status" value="1"/>
</dbReference>
<dbReference type="EMBL" id="CCBP010000111">
    <property type="protein sequence ID" value="CDO72295.1"/>
    <property type="molecule type" value="Genomic_DNA"/>
</dbReference>
<evidence type="ECO:0000313" key="12">
    <source>
        <dbReference type="Proteomes" id="UP000029665"/>
    </source>
</evidence>
<evidence type="ECO:0000256" key="6">
    <source>
        <dbReference type="ARBA" id="ARBA00023180"/>
    </source>
</evidence>
<dbReference type="SMART" id="SM01029">
    <property type="entry name" value="BetaGal_dom2"/>
    <property type="match status" value="1"/>
</dbReference>
<keyword evidence="6" id="KW-0325">Glycoprotein</keyword>
<accession>A0A060SD91</accession>
<dbReference type="Pfam" id="PF13364">
    <property type="entry name" value="BetaGal_ABD2"/>
    <property type="match status" value="2"/>
</dbReference>
<sequence>MQLGRYAQWGVQTLVFAVVWLSLARAADPPRKSNGLTDVVQWDNYTLFLHDQRIFLYIYIHWGLTNPAPGVFDFDDWRALQPIFDAAKLAGIFVVLRPGPYINAETTAGGLALWSTSLVEGAARTNSSTWNAAYQPYVSKIIEAAKPNQVTEGGPMLLLQIDNEYSQTPIGNAEYFADLEEQYRSNGVVVPLTYNDPGEKMQFVNGTGAPDLYGLDFYPNNFNCSPGAFWNPVPTNFHQYHLETAPDRPFYLPEFQGGSHDYWGGPGYERCRERVGPDFEDVYYKNNWASNAKMQSVYMFYGGTNWGGIAYPGAYTSYDYSGAIKETRLLWEKYDEMKRQGIFIRSSPSFRKTDWIGNTNQSDPSVLYKRVSFAGKDGDKAFATYLRNPDTGTGFVIVRQLNGTSIDNISFKLTIPSSHGQLEIPAYAPAISLNGRQSKLIVADYTFGSSGTVLYSTASVFFAGKIGARDVLFVYGDSDQSHEISLILSGRAGKRASSKRVSYTHSDGAFTTISISSQRGEKRLVTLWESSTQLVLFADPTTTATFWAPAVRAPTADTISGLETFWQFGTNTSVLVGGPYLVRNATLQDGGRTLAIRGDLNGSVPLTVIAPESVKTVTWNGARVGVQGAGTGVLSGRLEVSPAIKAVKVPKLQGWKFADTLPEVKDGYDDSSWVIANHTSTNITIPPAFGDGRVLYGCDYGYCENIILWRGHFDATGAEIGANLTINGGTAFAASVWLNNVFLKTVSDFSAAGESNSFFDFPHSALRLGKDNVLTIVLDHMGNDEGSNQKSDRGIRGFELVGGAGTFSTWRVQGKLGGYTGYPDKVRGLLNEGGLYAERAGWHLPGFPAKSPQFTARELSSGLPDGRAGVGFFITTFKLDIPEELDAMLSFEFDGGAQNAGAPYRAIFFVNGWHFGKRVGNVGPQARFPVPPGILDYRGTK</sequence>
<evidence type="ECO:0000256" key="8">
    <source>
        <dbReference type="RuleBase" id="RU003679"/>
    </source>
</evidence>
<keyword evidence="7" id="KW-0326">Glycosidase</keyword>
<dbReference type="InterPro" id="IPR037110">
    <property type="entry name" value="Betagal_dom2_sf"/>
</dbReference>
<dbReference type="SUPFAM" id="SSF51011">
    <property type="entry name" value="Glycosyl hydrolase domain"/>
    <property type="match status" value="1"/>
</dbReference>
<feature type="domain" description="Beta-galactosidase" evidence="10">
    <location>
        <begin position="365"/>
        <end position="534"/>
    </location>
</feature>